<dbReference type="RefSeq" id="WP_158706533.1">
    <property type="nucleotide sequence ID" value="NZ_BMUG01000009.1"/>
</dbReference>
<protein>
    <submittedName>
        <fullName evidence="1">Uncharacterized protein</fullName>
    </submittedName>
</protein>
<name>A0A7J0CWM7_STRMI</name>
<proteinExistence type="predicted"/>
<gene>
    <name evidence="1" type="ORF">Smic_53990</name>
</gene>
<sequence length="142" mass="16036">MTAIGIVLTAVLAFVHRWFDKRAKLLEQDGAVVVRLSAEVNRLAKKTATEDDLGEIKELLSLLKQAERRFPRIPFGTIVATVEVYEKAVISEECAKALKRVLANRKFVDEALKLSREQGVRLAAVRAAIETVQRIIDRKLRR</sequence>
<comment type="caution">
    <text evidence="1">The sequence shown here is derived from an EMBL/GenBank/DDBJ whole genome shotgun (WGS) entry which is preliminary data.</text>
</comment>
<evidence type="ECO:0000313" key="2">
    <source>
        <dbReference type="Proteomes" id="UP000498740"/>
    </source>
</evidence>
<organism evidence="1 2">
    <name type="scientific">Streptomyces microflavus</name>
    <name type="common">Streptomyces lipmanii</name>
    <dbReference type="NCBI Taxonomy" id="1919"/>
    <lineage>
        <taxon>Bacteria</taxon>
        <taxon>Bacillati</taxon>
        <taxon>Actinomycetota</taxon>
        <taxon>Actinomycetes</taxon>
        <taxon>Kitasatosporales</taxon>
        <taxon>Streptomycetaceae</taxon>
        <taxon>Streptomyces</taxon>
    </lineage>
</organism>
<dbReference type="AlphaFoldDB" id="A0A7J0CWM7"/>
<evidence type="ECO:0000313" key="1">
    <source>
        <dbReference type="EMBL" id="GFN06843.1"/>
    </source>
</evidence>
<reference evidence="1 2" key="1">
    <citation type="submission" date="2020-05" db="EMBL/GenBank/DDBJ databases">
        <title>Whole genome shotgun sequence of Streptomyces microflavus NBRC 13062.</title>
        <authorList>
            <person name="Komaki H."/>
            <person name="Tamura T."/>
        </authorList>
    </citation>
    <scope>NUCLEOTIDE SEQUENCE [LARGE SCALE GENOMIC DNA]</scope>
    <source>
        <strain evidence="1 2">NBRC 13062</strain>
    </source>
</reference>
<dbReference type="EMBL" id="BLWD01000001">
    <property type="protein sequence ID" value="GFN06843.1"/>
    <property type="molecule type" value="Genomic_DNA"/>
</dbReference>
<dbReference type="Proteomes" id="UP000498740">
    <property type="component" value="Unassembled WGS sequence"/>
</dbReference>
<accession>A0A7J0CWM7</accession>